<dbReference type="AlphaFoldDB" id="A0A5N6BK98"/>
<evidence type="ECO:0000313" key="3">
    <source>
        <dbReference type="Proteomes" id="UP000313066"/>
    </source>
</evidence>
<keyword evidence="3" id="KW-1185">Reference proteome</keyword>
<dbReference type="RefSeq" id="WP_139579302.1">
    <property type="nucleotide sequence ID" value="NZ_VDMA02000023.1"/>
</dbReference>
<protein>
    <recommendedName>
        <fullName evidence="4">Secreted protein</fullName>
    </recommendedName>
</protein>
<gene>
    <name evidence="2" type="ORF">FH610_033840</name>
</gene>
<evidence type="ECO:0000256" key="1">
    <source>
        <dbReference type="SAM" id="SignalP"/>
    </source>
</evidence>
<accession>A0A5N6BK98</accession>
<dbReference type="Proteomes" id="UP000313066">
    <property type="component" value="Unassembled WGS sequence"/>
</dbReference>
<feature type="chain" id="PRO_5039499751" description="Secreted protein" evidence="1">
    <location>
        <begin position="21"/>
        <end position="139"/>
    </location>
</feature>
<name>A0A5N6BK98_9ACTN</name>
<dbReference type="EMBL" id="VDMA02000023">
    <property type="protein sequence ID" value="KAB8180269.1"/>
    <property type="molecule type" value="Genomic_DNA"/>
</dbReference>
<comment type="caution">
    <text evidence="2">The sequence shown here is derived from an EMBL/GenBank/DDBJ whole genome shotgun (WGS) entry which is preliminary data.</text>
</comment>
<evidence type="ECO:0000313" key="2">
    <source>
        <dbReference type="EMBL" id="KAB8180269.1"/>
    </source>
</evidence>
<reference evidence="2 3" key="1">
    <citation type="submission" date="2019-10" db="EMBL/GenBank/DDBJ databases">
        <title>Nonomuraea sp. nov., isolated from Phyllanthus amarus.</title>
        <authorList>
            <person name="Klykleung N."/>
            <person name="Tanasupawat S."/>
        </authorList>
    </citation>
    <scope>NUCLEOTIDE SEQUENCE [LARGE SCALE GENOMIC DNA]</scope>
    <source>
        <strain evidence="2 3">CR1-09</strain>
    </source>
</reference>
<sequence>MRKLLLATAVAGLAFATVGAASASASASASVSAAASPLATARIGDGHGNALAEATLTDRDTIIICDRSTDHRYAMAKIRYGGHTYRYMNFYKDVDCVEQKTRKMNSGRIEFWACVSTPYKLRFARCGVKQTLVRAYKMT</sequence>
<feature type="signal peptide" evidence="1">
    <location>
        <begin position="1"/>
        <end position="20"/>
    </location>
</feature>
<evidence type="ECO:0008006" key="4">
    <source>
        <dbReference type="Google" id="ProtNLM"/>
    </source>
</evidence>
<organism evidence="2 3">
    <name type="scientific">Microbispora catharanthi</name>
    <dbReference type="NCBI Taxonomy" id="1712871"/>
    <lineage>
        <taxon>Bacteria</taxon>
        <taxon>Bacillati</taxon>
        <taxon>Actinomycetota</taxon>
        <taxon>Actinomycetes</taxon>
        <taxon>Streptosporangiales</taxon>
        <taxon>Streptosporangiaceae</taxon>
        <taxon>Microbispora</taxon>
    </lineage>
</organism>
<proteinExistence type="predicted"/>
<keyword evidence="1" id="KW-0732">Signal</keyword>